<dbReference type="EMBL" id="JAULSW010000002">
    <property type="protein sequence ID" value="KAK3389987.1"/>
    <property type="molecule type" value="Genomic_DNA"/>
</dbReference>
<proteinExistence type="predicted"/>
<keyword evidence="2" id="KW-1185">Reference proteome</keyword>
<organism evidence="1 2">
    <name type="scientific">Podospora didyma</name>
    <dbReference type="NCBI Taxonomy" id="330526"/>
    <lineage>
        <taxon>Eukaryota</taxon>
        <taxon>Fungi</taxon>
        <taxon>Dikarya</taxon>
        <taxon>Ascomycota</taxon>
        <taxon>Pezizomycotina</taxon>
        <taxon>Sordariomycetes</taxon>
        <taxon>Sordariomycetidae</taxon>
        <taxon>Sordariales</taxon>
        <taxon>Podosporaceae</taxon>
        <taxon>Podospora</taxon>
    </lineage>
</organism>
<comment type="caution">
    <text evidence="1">The sequence shown here is derived from an EMBL/GenBank/DDBJ whole genome shotgun (WGS) entry which is preliminary data.</text>
</comment>
<name>A0AAE0NYD5_9PEZI</name>
<protein>
    <submittedName>
        <fullName evidence="1">Uncharacterized protein</fullName>
    </submittedName>
</protein>
<reference evidence="1" key="2">
    <citation type="submission" date="2023-06" db="EMBL/GenBank/DDBJ databases">
        <authorList>
            <consortium name="Lawrence Berkeley National Laboratory"/>
            <person name="Haridas S."/>
            <person name="Hensen N."/>
            <person name="Bonometti L."/>
            <person name="Westerberg I."/>
            <person name="Brannstrom I.O."/>
            <person name="Guillou S."/>
            <person name="Cros-Aarteil S."/>
            <person name="Calhoun S."/>
            <person name="Kuo A."/>
            <person name="Mondo S."/>
            <person name="Pangilinan J."/>
            <person name="Riley R."/>
            <person name="LaButti K."/>
            <person name="Andreopoulos B."/>
            <person name="Lipzen A."/>
            <person name="Chen C."/>
            <person name="Yanf M."/>
            <person name="Daum C."/>
            <person name="Ng V."/>
            <person name="Clum A."/>
            <person name="Steindorff A."/>
            <person name="Ohm R."/>
            <person name="Martin F."/>
            <person name="Silar P."/>
            <person name="Natvig D."/>
            <person name="Lalanne C."/>
            <person name="Gautier V."/>
            <person name="Ament-velasquez S.L."/>
            <person name="Kruys A."/>
            <person name="Hutchinson M.I."/>
            <person name="Powell A.J."/>
            <person name="Barry K."/>
            <person name="Miller A.N."/>
            <person name="Grigoriev I.V."/>
            <person name="Debuchy R."/>
            <person name="Gladieux P."/>
            <person name="Thoren M.H."/>
            <person name="Johannesson H."/>
        </authorList>
    </citation>
    <scope>NUCLEOTIDE SEQUENCE</scope>
    <source>
        <strain evidence="1">CBS 232.78</strain>
    </source>
</reference>
<dbReference type="Proteomes" id="UP001285441">
    <property type="component" value="Unassembled WGS sequence"/>
</dbReference>
<accession>A0AAE0NYD5</accession>
<gene>
    <name evidence="1" type="ORF">B0H63DRAFT_519223</name>
</gene>
<sequence>MLSSHGEMLELADALVLTSGEGPWASPNNVTLADVFEPATGTTGEKQYFIPLKDREKNRKLNELLDELQFKQLIIFREY</sequence>
<dbReference type="AlphaFoldDB" id="A0AAE0NYD5"/>
<evidence type="ECO:0000313" key="2">
    <source>
        <dbReference type="Proteomes" id="UP001285441"/>
    </source>
</evidence>
<reference evidence="1" key="1">
    <citation type="journal article" date="2023" name="Mol. Phylogenet. Evol.">
        <title>Genome-scale phylogeny and comparative genomics of the fungal order Sordariales.</title>
        <authorList>
            <person name="Hensen N."/>
            <person name="Bonometti L."/>
            <person name="Westerberg I."/>
            <person name="Brannstrom I.O."/>
            <person name="Guillou S."/>
            <person name="Cros-Aarteil S."/>
            <person name="Calhoun S."/>
            <person name="Haridas S."/>
            <person name="Kuo A."/>
            <person name="Mondo S."/>
            <person name="Pangilinan J."/>
            <person name="Riley R."/>
            <person name="LaButti K."/>
            <person name="Andreopoulos B."/>
            <person name="Lipzen A."/>
            <person name="Chen C."/>
            <person name="Yan M."/>
            <person name="Daum C."/>
            <person name="Ng V."/>
            <person name="Clum A."/>
            <person name="Steindorff A."/>
            <person name="Ohm R.A."/>
            <person name="Martin F."/>
            <person name="Silar P."/>
            <person name="Natvig D.O."/>
            <person name="Lalanne C."/>
            <person name="Gautier V."/>
            <person name="Ament-Velasquez S.L."/>
            <person name="Kruys A."/>
            <person name="Hutchinson M.I."/>
            <person name="Powell A.J."/>
            <person name="Barry K."/>
            <person name="Miller A.N."/>
            <person name="Grigoriev I.V."/>
            <person name="Debuchy R."/>
            <person name="Gladieux P."/>
            <person name="Hiltunen Thoren M."/>
            <person name="Johannesson H."/>
        </authorList>
    </citation>
    <scope>NUCLEOTIDE SEQUENCE</scope>
    <source>
        <strain evidence="1">CBS 232.78</strain>
    </source>
</reference>
<evidence type="ECO:0000313" key="1">
    <source>
        <dbReference type="EMBL" id="KAK3389987.1"/>
    </source>
</evidence>